<gene>
    <name evidence="3" type="ORF">ECRASSUSDP1_LOCUS2597</name>
</gene>
<protein>
    <submittedName>
        <fullName evidence="3">Uncharacterized protein</fullName>
    </submittedName>
</protein>
<organism evidence="3 4">
    <name type="scientific">Euplotes crassus</name>
    <dbReference type="NCBI Taxonomy" id="5936"/>
    <lineage>
        <taxon>Eukaryota</taxon>
        <taxon>Sar</taxon>
        <taxon>Alveolata</taxon>
        <taxon>Ciliophora</taxon>
        <taxon>Intramacronucleata</taxon>
        <taxon>Spirotrichea</taxon>
        <taxon>Hypotrichia</taxon>
        <taxon>Euplotida</taxon>
        <taxon>Euplotidae</taxon>
        <taxon>Moneuplotes</taxon>
    </lineage>
</organism>
<sequence length="1333" mass="156251">MITLNGMNSRKRRELGILEEICCLKWLLRDLNKAFGMIIGCRNDKHQRCESDFKVRNRSGEKTNRHKDYSTKLQYDNYKTREQMIKMCHEDLKLTLISFQKDLISSSGIKLGKDYNSKPLFSGTYTSKGKDTKSILDPHPTLSFNNYSQINSAALYPSIPPSPKPTLPSSSKTPTSQFSSVISRLATLYTKKLDLLVRQRDIEWEKRLVQKQFDDNFYTESYGNSLLKKQMEENLTTAEGRKLFQKLLTLQTENEQLKRKNERSKHILSSIRLNYFKEINNLREISQPWRSTQTVNDYLQVRYFVPTEGMDKSIVDILNTKLNEMKKEYDQRISAIADDLNDKTLKIQAYQELAPSSYGLLDMKIDQILEGVKAMEKDPQKLWKSLTKAYTRQFFDSIIESEYKDYLNEVSTREMIRSVNKIKKEMNEQLNDVRVSMEAEKKSLRYQINMKIEENNYLRSSNINLINRARREAHLAAEEKFQERVNQLYKKFDEEKHELYAELQSLKKYAEDHNYFKNQMTLRLALVKFRYTVQIMKVKDGQKEKPIKDITDDLRRVVMGKQIEEHEERMKELDELKDQHDTLKIKNANTIYKMHELSEQIKLLEKNLQEMQDENGSLSSMLSRERQNVREMKLEIQSLRNGDKINKEIIEVLEHDKIGLKEKVESLSKQLELKDPEFIGAGDLRDKNSKLYVQKALQQINDEKFENMKKIISEDTREIGTITDTRGIEDENESKEQLPKIPRLTAMTQTDKELYKDMAPDIPLSDIKAYHKLNALEKEIKQLKKKKGIKTSHRMYSPSENDDSEISSQEDFPDIKIHKKKATKKHIKHKSSKNTKNALRMEKTYKESKTKEIQHVNNETEINKETDSEISRQDSTERPHEEIKDGYNLSFMTKANFSSKPSMISKRRSKPPPDLTEEQIKAAEMEIDKKTVTYIFKLKQNNPQINPEIFAKAIEYIRIGAKKKLQLHHYESEEHQMARLYPENQPEVFGRLWEEVNKRKLKQQKLKIVTQKQTRQIWINKLKDVRRSTWNRLINTKSEYFSDISRYKEINTKNNPKGNKTIRLSKNSKPENTSKMLSERPLKYTNSSSGIQPIINKADINMLNPTKMRECSFITDFVRSRVDDSFQEHSKDNHSRTVTTQTEIKGRVFDEVDDEILDEIINNSMMDIGYTEFSEYDIGEHSKQDQSHNISLWKRRRKSDNAVLEKNSSTMSNRSSRPTLGPLSQRISLKRKRKRFNVGTSMNSSVVFTRRNIQKLDLEENSLYNHSKNEDYSVEGLSLKNLDRKREGNKNLFANKGIPALNNSKENNNSTKTGIIGENRAQISAISVKINKN</sequence>
<feature type="compositionally biased region" description="Polar residues" evidence="2">
    <location>
        <begin position="1206"/>
        <end position="1218"/>
    </location>
</feature>
<feature type="compositionally biased region" description="Polar residues" evidence="2">
    <location>
        <begin position="1053"/>
        <end position="1076"/>
    </location>
</feature>
<feature type="region of interest" description="Disordered" evidence="2">
    <location>
        <begin position="157"/>
        <end position="176"/>
    </location>
</feature>
<evidence type="ECO:0000256" key="2">
    <source>
        <dbReference type="SAM" id="MobiDB-lite"/>
    </source>
</evidence>
<keyword evidence="1" id="KW-0175">Coiled coil</keyword>
<name>A0AAD1U703_EUPCR</name>
<feature type="region of interest" description="Disordered" evidence="2">
    <location>
        <begin position="1201"/>
        <end position="1225"/>
    </location>
</feature>
<feature type="compositionally biased region" description="Basic residues" evidence="2">
    <location>
        <begin position="817"/>
        <end position="833"/>
    </location>
</feature>
<feature type="region of interest" description="Disordered" evidence="2">
    <location>
        <begin position="856"/>
        <end position="883"/>
    </location>
</feature>
<feature type="region of interest" description="Disordered" evidence="2">
    <location>
        <begin position="1053"/>
        <end position="1077"/>
    </location>
</feature>
<keyword evidence="4" id="KW-1185">Reference proteome</keyword>
<dbReference type="Proteomes" id="UP001295684">
    <property type="component" value="Unassembled WGS sequence"/>
</dbReference>
<comment type="caution">
    <text evidence="3">The sequence shown here is derived from an EMBL/GenBank/DDBJ whole genome shotgun (WGS) entry which is preliminary data.</text>
</comment>
<evidence type="ECO:0000256" key="1">
    <source>
        <dbReference type="SAM" id="Coils"/>
    </source>
</evidence>
<dbReference type="EMBL" id="CAMPGE010002483">
    <property type="protein sequence ID" value="CAI2361286.1"/>
    <property type="molecule type" value="Genomic_DNA"/>
</dbReference>
<feature type="region of interest" description="Disordered" evidence="2">
    <location>
        <begin position="788"/>
        <end position="840"/>
    </location>
</feature>
<feature type="compositionally biased region" description="Basic and acidic residues" evidence="2">
    <location>
        <begin position="861"/>
        <end position="883"/>
    </location>
</feature>
<feature type="coiled-coil region" evidence="1">
    <location>
        <begin position="556"/>
        <end position="670"/>
    </location>
</feature>
<evidence type="ECO:0000313" key="4">
    <source>
        <dbReference type="Proteomes" id="UP001295684"/>
    </source>
</evidence>
<proteinExistence type="predicted"/>
<feature type="compositionally biased region" description="Low complexity" evidence="2">
    <location>
        <begin position="167"/>
        <end position="176"/>
    </location>
</feature>
<accession>A0AAD1U703</accession>
<reference evidence="3" key="1">
    <citation type="submission" date="2023-07" db="EMBL/GenBank/DDBJ databases">
        <authorList>
            <consortium name="AG Swart"/>
            <person name="Singh M."/>
            <person name="Singh A."/>
            <person name="Seah K."/>
            <person name="Emmerich C."/>
        </authorList>
    </citation>
    <scope>NUCLEOTIDE SEQUENCE</scope>
    <source>
        <strain evidence="3">DP1</strain>
    </source>
</reference>
<evidence type="ECO:0000313" key="3">
    <source>
        <dbReference type="EMBL" id="CAI2361286.1"/>
    </source>
</evidence>